<gene>
    <name evidence="2" type="ORF">FLX08_27205</name>
</gene>
<sequence length="166" mass="18674">MAGGRCQPVGARRRRPRDDDAPPGRQRRRPSRLRRLEDLCSPLARHRQGRRVASHHARIEEVSVSLRISEAVIWQETGEGVSLYNTETGDFHSLNDTGSRIWKLVASDGEREPVMFKLSREFAGSNSAMSRRIVADVEEFIGTMIEQGLIEEVPAEEPAVKEEALS</sequence>
<feature type="region of interest" description="Disordered" evidence="1">
    <location>
        <begin position="1"/>
        <end position="33"/>
    </location>
</feature>
<dbReference type="InterPro" id="IPR041881">
    <property type="entry name" value="PqqD_sf"/>
</dbReference>
<reference evidence="2 3" key="1">
    <citation type="submission" date="2019-07" db="EMBL/GenBank/DDBJ databases">
        <title>Microbispora hainanensis DSM 45428.</title>
        <authorList>
            <person name="Thawai C."/>
        </authorList>
    </citation>
    <scope>NUCLEOTIDE SEQUENCE [LARGE SCALE GENOMIC DNA]</scope>
    <source>
        <strain evidence="2 3">DSM 45428</strain>
    </source>
</reference>
<dbReference type="Proteomes" id="UP000316541">
    <property type="component" value="Unassembled WGS sequence"/>
</dbReference>
<evidence type="ECO:0000256" key="1">
    <source>
        <dbReference type="SAM" id="MobiDB-lite"/>
    </source>
</evidence>
<dbReference type="InterPro" id="IPR008792">
    <property type="entry name" value="PQQD"/>
</dbReference>
<proteinExistence type="predicted"/>
<evidence type="ECO:0000313" key="2">
    <source>
        <dbReference type="EMBL" id="TQS17929.1"/>
    </source>
</evidence>
<dbReference type="Gene3D" id="1.10.10.1150">
    <property type="entry name" value="Coenzyme PQQ synthesis protein D (PqqD)"/>
    <property type="match status" value="1"/>
</dbReference>
<name>A0A544YMD1_9ACTN</name>
<protein>
    <submittedName>
        <fullName evidence="2">PqqD family protein</fullName>
    </submittedName>
</protein>
<comment type="caution">
    <text evidence="2">The sequence shown here is derived from an EMBL/GenBank/DDBJ whole genome shotgun (WGS) entry which is preliminary data.</text>
</comment>
<dbReference type="AlphaFoldDB" id="A0A544YMD1"/>
<evidence type="ECO:0000313" key="3">
    <source>
        <dbReference type="Proteomes" id="UP000316541"/>
    </source>
</evidence>
<organism evidence="2 3">
    <name type="scientific">Microbispora hainanensis</name>
    <dbReference type="NCBI Taxonomy" id="568844"/>
    <lineage>
        <taxon>Bacteria</taxon>
        <taxon>Bacillati</taxon>
        <taxon>Actinomycetota</taxon>
        <taxon>Actinomycetes</taxon>
        <taxon>Streptosporangiales</taxon>
        <taxon>Streptosporangiaceae</taxon>
        <taxon>Microbispora</taxon>
    </lineage>
</organism>
<dbReference type="Pfam" id="PF05402">
    <property type="entry name" value="PqqD"/>
    <property type="match status" value="1"/>
</dbReference>
<dbReference type="EMBL" id="VIRM01000039">
    <property type="protein sequence ID" value="TQS17929.1"/>
    <property type="molecule type" value="Genomic_DNA"/>
</dbReference>
<accession>A0A544YMD1</accession>
<feature type="compositionally biased region" description="Low complexity" evidence="1">
    <location>
        <begin position="1"/>
        <end position="10"/>
    </location>
</feature>